<dbReference type="STRING" id="1842727.RD110_22720"/>
<dbReference type="Gene3D" id="3.90.1150.10">
    <property type="entry name" value="Aspartate Aminotransferase, domain 1"/>
    <property type="match status" value="1"/>
</dbReference>
<dbReference type="RefSeq" id="WP_076202198.1">
    <property type="nucleotide sequence ID" value="NZ_CP019236.1"/>
</dbReference>
<evidence type="ECO:0000256" key="3">
    <source>
        <dbReference type="RuleBase" id="RU004075"/>
    </source>
</evidence>
<dbReference type="InterPro" id="IPR015424">
    <property type="entry name" value="PyrdxlP-dep_Trfase"/>
</dbReference>
<reference evidence="6 7" key="1">
    <citation type="submission" date="2017-01" db="EMBL/GenBank/DDBJ databases">
        <authorList>
            <person name="Mah S.A."/>
            <person name="Swanson W.J."/>
            <person name="Moy G.W."/>
            <person name="Vacquier V.D."/>
        </authorList>
    </citation>
    <scope>NUCLEOTIDE SEQUENCE [LARGE SCALE GENOMIC DNA]</scope>
    <source>
        <strain evidence="6 7">DCY110</strain>
    </source>
</reference>
<evidence type="ECO:0000313" key="7">
    <source>
        <dbReference type="Proteomes" id="UP000186609"/>
    </source>
</evidence>
<dbReference type="GO" id="GO:0008483">
    <property type="term" value="F:transaminase activity"/>
    <property type="evidence" value="ECO:0007669"/>
    <property type="project" value="UniProtKB-KW"/>
</dbReference>
<feature type="domain" description="Aminotransferase class V" evidence="5">
    <location>
        <begin position="33"/>
        <end position="348"/>
    </location>
</feature>
<comment type="cofactor">
    <cofactor evidence="1 4">
        <name>pyridoxal 5'-phosphate</name>
        <dbReference type="ChEBI" id="CHEBI:597326"/>
    </cofactor>
</comment>
<keyword evidence="2" id="KW-0663">Pyridoxal phosphate</keyword>
<dbReference type="Proteomes" id="UP000186609">
    <property type="component" value="Chromosome"/>
</dbReference>
<accession>A0A1P8K0Y2</accession>
<proteinExistence type="inferred from homology"/>
<evidence type="ECO:0000256" key="2">
    <source>
        <dbReference type="ARBA" id="ARBA00022898"/>
    </source>
</evidence>
<sequence>MQHPFSETRTLFPILTRKAQLSSCSQSALALPVRAAIQDYLASWQEDGMDWMGWMEAVNDAKSEFAKLIHAHPDEIAVMSSVSDIASSLGSALTFEPAQNGIVVGDIDFPSIGHVWLAHERKGAKVRFVQPDAEHCISLAAYAETIDRHTALVSVSHVSYYNGFLQDIAGVARLAHAHGALVFVDAYQSAGAIDIDVERDQIDVLASGAQKFMLGCPGIAFAYVRRAVAQRLFPSNTGWFGRVNPFAFDIHGLDFAKGAARFNTGTPPMVNAFAARAALKLLNSLDIPTVETYLRHLSGVALEEARRLGLELASPADPHRKGATTAVKVKDAARIERLMAEKGFIVSARNDVIRIAPHFYNTEQEVIGALRTLSGMLAG</sequence>
<dbReference type="InterPro" id="IPR020578">
    <property type="entry name" value="Aminotrans_V_PyrdxlP_BS"/>
</dbReference>
<dbReference type="InterPro" id="IPR000192">
    <property type="entry name" value="Aminotrans_V_dom"/>
</dbReference>
<protein>
    <submittedName>
        <fullName evidence="6">Aminotransferase</fullName>
    </submittedName>
</protein>
<dbReference type="KEGG" id="rhy:RD110_22720"/>
<dbReference type="EMBL" id="CP019236">
    <property type="protein sequence ID" value="APW39670.1"/>
    <property type="molecule type" value="Genomic_DNA"/>
</dbReference>
<evidence type="ECO:0000259" key="5">
    <source>
        <dbReference type="Pfam" id="PF00266"/>
    </source>
</evidence>
<evidence type="ECO:0000313" key="6">
    <source>
        <dbReference type="EMBL" id="APW39670.1"/>
    </source>
</evidence>
<dbReference type="AlphaFoldDB" id="A0A1P8K0Y2"/>
<dbReference type="SUPFAM" id="SSF53383">
    <property type="entry name" value="PLP-dependent transferases"/>
    <property type="match status" value="1"/>
</dbReference>
<name>A0A1P8K0Y2_9BURK</name>
<keyword evidence="7" id="KW-1185">Reference proteome</keyword>
<keyword evidence="6" id="KW-0808">Transferase</keyword>
<dbReference type="InterPro" id="IPR015422">
    <property type="entry name" value="PyrdxlP-dep_Trfase_small"/>
</dbReference>
<evidence type="ECO:0000256" key="1">
    <source>
        <dbReference type="ARBA" id="ARBA00001933"/>
    </source>
</evidence>
<dbReference type="PANTHER" id="PTHR43586:SF15">
    <property type="entry name" value="BLR3095 PROTEIN"/>
    <property type="match status" value="1"/>
</dbReference>
<dbReference type="OrthoDB" id="9764293at2"/>
<gene>
    <name evidence="6" type="ORF">RD110_22720</name>
</gene>
<dbReference type="InterPro" id="IPR015421">
    <property type="entry name" value="PyrdxlP-dep_Trfase_major"/>
</dbReference>
<dbReference type="Pfam" id="PF00266">
    <property type="entry name" value="Aminotran_5"/>
    <property type="match status" value="1"/>
</dbReference>
<dbReference type="Gene3D" id="3.40.640.10">
    <property type="entry name" value="Type I PLP-dependent aspartate aminotransferase-like (Major domain)"/>
    <property type="match status" value="1"/>
</dbReference>
<evidence type="ECO:0000256" key="4">
    <source>
        <dbReference type="RuleBase" id="RU004504"/>
    </source>
</evidence>
<comment type="similarity">
    <text evidence="3">Belongs to the class-V pyridoxal-phosphate-dependent aminotransferase family.</text>
</comment>
<keyword evidence="6" id="KW-0032">Aminotransferase</keyword>
<dbReference type="PANTHER" id="PTHR43586">
    <property type="entry name" value="CYSTEINE DESULFURASE"/>
    <property type="match status" value="1"/>
</dbReference>
<dbReference type="PROSITE" id="PS00595">
    <property type="entry name" value="AA_TRANSFER_CLASS_5"/>
    <property type="match status" value="1"/>
</dbReference>
<organism evidence="6 7">
    <name type="scientific">Rhodoferax koreensis</name>
    <dbReference type="NCBI Taxonomy" id="1842727"/>
    <lineage>
        <taxon>Bacteria</taxon>
        <taxon>Pseudomonadati</taxon>
        <taxon>Pseudomonadota</taxon>
        <taxon>Betaproteobacteria</taxon>
        <taxon>Burkholderiales</taxon>
        <taxon>Comamonadaceae</taxon>
        <taxon>Rhodoferax</taxon>
    </lineage>
</organism>